<name>A0ABS6JRN6_9BACI</name>
<dbReference type="Gene3D" id="2.60.40.420">
    <property type="entry name" value="Cupredoxins - blue copper proteins"/>
    <property type="match status" value="1"/>
</dbReference>
<evidence type="ECO:0000313" key="3">
    <source>
        <dbReference type="Proteomes" id="UP000790580"/>
    </source>
</evidence>
<dbReference type="SUPFAM" id="SSF49503">
    <property type="entry name" value="Cupredoxins"/>
    <property type="match status" value="1"/>
</dbReference>
<dbReference type="InterPro" id="IPR008972">
    <property type="entry name" value="Cupredoxin"/>
</dbReference>
<proteinExistence type="predicted"/>
<protein>
    <submittedName>
        <fullName evidence="2">Cytochrome C oxidase subunit II</fullName>
    </submittedName>
</protein>
<reference evidence="2 3" key="1">
    <citation type="submission" date="2021-06" db="EMBL/GenBank/DDBJ databases">
        <title>Bacillus sp. RD4P76, an endophyte from a halophyte.</title>
        <authorList>
            <person name="Sun J.-Q."/>
        </authorList>
    </citation>
    <scope>NUCLEOTIDE SEQUENCE [LARGE SCALE GENOMIC DNA]</scope>
    <source>
        <strain evidence="2 3">JCM 17098</strain>
    </source>
</reference>
<evidence type="ECO:0000313" key="2">
    <source>
        <dbReference type="EMBL" id="MBU9721219.1"/>
    </source>
</evidence>
<dbReference type="Proteomes" id="UP000790580">
    <property type="component" value="Unassembled WGS sequence"/>
</dbReference>
<feature type="signal peptide" evidence="1">
    <location>
        <begin position="1"/>
        <end position="19"/>
    </location>
</feature>
<evidence type="ECO:0000256" key="1">
    <source>
        <dbReference type="SAM" id="SignalP"/>
    </source>
</evidence>
<keyword evidence="1" id="KW-0732">Signal</keyword>
<accession>A0ABS6JRN6</accession>
<comment type="caution">
    <text evidence="2">The sequence shown here is derived from an EMBL/GenBank/DDBJ whole genome shotgun (WGS) entry which is preliminary data.</text>
</comment>
<sequence>MKKGLLFVLGLVVFAMVTACGGNDNSSNEEASNTEVDVEIQSFNWEFDQEVYTVSAGEVTIGHTNQEGHHGIGIEGTDISINGDGSQTAQLEPGEYRIYCNIPCGQGHADMVATLVVE</sequence>
<dbReference type="EMBL" id="JAHQCR010000031">
    <property type="protein sequence ID" value="MBU9721219.1"/>
    <property type="molecule type" value="Genomic_DNA"/>
</dbReference>
<feature type="chain" id="PRO_5047409035" evidence="1">
    <location>
        <begin position="20"/>
        <end position="118"/>
    </location>
</feature>
<dbReference type="RefSeq" id="WP_088075301.1">
    <property type="nucleotide sequence ID" value="NZ_JAHQCR010000031.1"/>
</dbReference>
<organism evidence="2 3">
    <name type="scientific">Evansella alkalicola</name>
    <dbReference type="NCBI Taxonomy" id="745819"/>
    <lineage>
        <taxon>Bacteria</taxon>
        <taxon>Bacillati</taxon>
        <taxon>Bacillota</taxon>
        <taxon>Bacilli</taxon>
        <taxon>Bacillales</taxon>
        <taxon>Bacillaceae</taxon>
        <taxon>Evansella</taxon>
    </lineage>
</organism>
<dbReference type="PROSITE" id="PS51257">
    <property type="entry name" value="PROKAR_LIPOPROTEIN"/>
    <property type="match status" value="1"/>
</dbReference>
<keyword evidence="3" id="KW-1185">Reference proteome</keyword>
<gene>
    <name evidence="2" type="ORF">KS407_07125</name>
</gene>